<keyword evidence="2" id="KW-0673">Quorum sensing</keyword>
<keyword evidence="5" id="KW-0378">Hydrolase</keyword>
<dbReference type="InterPro" id="IPR006741">
    <property type="entry name" value="AgrB"/>
</dbReference>
<organism evidence="9 10">
    <name type="scientific">Paenibacillus gyeongsangnamensis</name>
    <dbReference type="NCBI Taxonomy" id="3388067"/>
    <lineage>
        <taxon>Bacteria</taxon>
        <taxon>Bacillati</taxon>
        <taxon>Bacillota</taxon>
        <taxon>Bacilli</taxon>
        <taxon>Bacillales</taxon>
        <taxon>Paenibacillaceae</taxon>
        <taxon>Paenibacillus</taxon>
    </lineage>
</organism>
<dbReference type="Pfam" id="PF04647">
    <property type="entry name" value="AgrB"/>
    <property type="match status" value="1"/>
</dbReference>
<reference evidence="9 10" key="1">
    <citation type="submission" date="2022-12" db="EMBL/GenBank/DDBJ databases">
        <title>Draft genome sequence of Paenibacillus sp. dW9.</title>
        <authorList>
            <person name="Choi E.-W."/>
            <person name="Kim D.-U."/>
        </authorList>
    </citation>
    <scope>NUCLEOTIDE SEQUENCE [LARGE SCALE GENOMIC DNA]</scope>
    <source>
        <strain evidence="10">dW9</strain>
    </source>
</reference>
<dbReference type="SMART" id="SM00793">
    <property type="entry name" value="AgrB"/>
    <property type="match status" value="1"/>
</dbReference>
<name>A0ABT4Q569_9BACL</name>
<dbReference type="EMBL" id="JAQAGZ010000003">
    <property type="protein sequence ID" value="MCZ8512012.1"/>
    <property type="molecule type" value="Genomic_DNA"/>
</dbReference>
<evidence type="ECO:0000256" key="6">
    <source>
        <dbReference type="ARBA" id="ARBA00022989"/>
    </source>
</evidence>
<keyword evidence="1" id="KW-1003">Cell membrane</keyword>
<dbReference type="RefSeq" id="WP_269880402.1">
    <property type="nucleotide sequence ID" value="NZ_JAQAGZ010000003.1"/>
</dbReference>
<feature type="transmembrane region" description="Helical" evidence="8">
    <location>
        <begin position="54"/>
        <end position="72"/>
    </location>
</feature>
<gene>
    <name evidence="9" type="ORF">O9H85_06145</name>
</gene>
<keyword evidence="6 8" id="KW-1133">Transmembrane helix</keyword>
<evidence type="ECO:0000256" key="2">
    <source>
        <dbReference type="ARBA" id="ARBA00022654"/>
    </source>
</evidence>
<comment type="caution">
    <text evidence="9">The sequence shown here is derived from an EMBL/GenBank/DDBJ whole genome shotgun (WGS) entry which is preliminary data.</text>
</comment>
<keyword evidence="7 8" id="KW-0472">Membrane</keyword>
<evidence type="ECO:0000256" key="3">
    <source>
        <dbReference type="ARBA" id="ARBA00022670"/>
    </source>
</evidence>
<evidence type="ECO:0000256" key="5">
    <source>
        <dbReference type="ARBA" id="ARBA00022801"/>
    </source>
</evidence>
<protein>
    <submittedName>
        <fullName evidence="9">Accessory gene regulator B family protein</fullName>
    </submittedName>
</protein>
<feature type="transmembrane region" description="Helical" evidence="8">
    <location>
        <begin position="79"/>
        <end position="97"/>
    </location>
</feature>
<evidence type="ECO:0000313" key="10">
    <source>
        <dbReference type="Proteomes" id="UP001527882"/>
    </source>
</evidence>
<sequence length="187" mass="21423">MNLIDHYAMKTAKAIRKHYPEAASEKILFYALSLSFNTLLAFFTALFVCYLTDHLFYGIISIVCFVGLRYLSGGVHLHSSLACCIFTIILIISSSHITFNYHVYGIFMDMFSLIIMILKSPQGLQNVSRINTKYYPLLKISCVAFVSINFFAQSPMLSTIFLTQSITLTNTAYKLVHIFERRWLNEN</sequence>
<proteinExistence type="predicted"/>
<keyword evidence="10" id="KW-1185">Reference proteome</keyword>
<evidence type="ECO:0000256" key="8">
    <source>
        <dbReference type="SAM" id="Phobius"/>
    </source>
</evidence>
<evidence type="ECO:0000256" key="1">
    <source>
        <dbReference type="ARBA" id="ARBA00022475"/>
    </source>
</evidence>
<keyword evidence="3" id="KW-0645">Protease</keyword>
<evidence type="ECO:0000256" key="4">
    <source>
        <dbReference type="ARBA" id="ARBA00022692"/>
    </source>
</evidence>
<feature type="transmembrane region" description="Helical" evidence="8">
    <location>
        <begin position="27"/>
        <end position="48"/>
    </location>
</feature>
<accession>A0ABT4Q569</accession>
<keyword evidence="4 8" id="KW-0812">Transmembrane</keyword>
<evidence type="ECO:0000256" key="7">
    <source>
        <dbReference type="ARBA" id="ARBA00023136"/>
    </source>
</evidence>
<dbReference type="Proteomes" id="UP001527882">
    <property type="component" value="Unassembled WGS sequence"/>
</dbReference>
<evidence type="ECO:0000313" key="9">
    <source>
        <dbReference type="EMBL" id="MCZ8512012.1"/>
    </source>
</evidence>